<dbReference type="eggNOG" id="COG3576">
    <property type="taxonomic scope" value="Bacteria"/>
</dbReference>
<dbReference type="Pfam" id="PF01243">
    <property type="entry name" value="PNPOx_N"/>
    <property type="match status" value="1"/>
</dbReference>
<evidence type="ECO:0000259" key="1">
    <source>
        <dbReference type="Pfam" id="PF01243"/>
    </source>
</evidence>
<dbReference type="STRING" id="177437.HRM2_10580"/>
<dbReference type="KEGG" id="dat:HRM2_10580"/>
<sequence>MSALPEPVAQAWKEHKGPVILTTVGEDGVPNSIYATCVSLYGDETIVVADNYFDKTKKNILAGSKGTLLFITKENKSFQVKGSFDYLTSGEIYDDMKKWNPAKHPGHGAAALRIEAIYSGAEKLL</sequence>
<accession>C0QL84</accession>
<dbReference type="Gene3D" id="2.30.110.10">
    <property type="entry name" value="Electron Transport, Fmn-binding Protein, Chain A"/>
    <property type="match status" value="1"/>
</dbReference>
<organism evidence="2 3">
    <name type="scientific">Desulforapulum autotrophicum (strain ATCC 43914 / DSM 3382 / VKM B-1955 / HRM2)</name>
    <name type="common">Desulfobacterium autotrophicum</name>
    <dbReference type="NCBI Taxonomy" id="177437"/>
    <lineage>
        <taxon>Bacteria</taxon>
        <taxon>Pseudomonadati</taxon>
        <taxon>Thermodesulfobacteriota</taxon>
        <taxon>Desulfobacteria</taxon>
        <taxon>Desulfobacterales</taxon>
        <taxon>Desulfobacteraceae</taxon>
        <taxon>Desulforapulum</taxon>
    </lineage>
</organism>
<dbReference type="InterPro" id="IPR012349">
    <property type="entry name" value="Split_barrel_FMN-bd"/>
</dbReference>
<gene>
    <name evidence="2" type="ordered locus">HRM2_10580</name>
</gene>
<feature type="domain" description="Pyridoxamine 5'-phosphate oxidase N-terminal" evidence="1">
    <location>
        <begin position="9"/>
        <end position="108"/>
    </location>
</feature>
<proteinExistence type="predicted"/>
<dbReference type="Proteomes" id="UP000000442">
    <property type="component" value="Chromosome"/>
</dbReference>
<dbReference type="SUPFAM" id="SSF50475">
    <property type="entry name" value="FMN-binding split barrel"/>
    <property type="match status" value="1"/>
</dbReference>
<dbReference type="PANTHER" id="PTHR40660">
    <property type="entry name" value="5'-PHOSPHATE OXIDASE PUTATIVE DOMAIN-CONTAINING PROTEIN-RELATED"/>
    <property type="match status" value="1"/>
</dbReference>
<dbReference type="OrthoDB" id="5419131at2"/>
<dbReference type="AlphaFoldDB" id="C0QL84"/>
<dbReference type="InterPro" id="IPR011576">
    <property type="entry name" value="Pyridox_Oxase_N"/>
</dbReference>
<dbReference type="HOGENOM" id="CLU_118461_1_0_7"/>
<reference evidence="2 3" key="1">
    <citation type="journal article" date="2009" name="Environ. Microbiol.">
        <title>Genome sequence of Desulfobacterium autotrophicum HRM2, a marine sulfate reducer oxidizing organic carbon completely to carbon dioxide.</title>
        <authorList>
            <person name="Strittmatter A.W."/>
            <person name="Liesegang H."/>
            <person name="Rabus R."/>
            <person name="Decker I."/>
            <person name="Amann J."/>
            <person name="Andres S."/>
            <person name="Henne A."/>
            <person name="Fricke W.F."/>
            <person name="Martinez-Arias R."/>
            <person name="Bartels D."/>
            <person name="Goesmann A."/>
            <person name="Krause L."/>
            <person name="Puehler A."/>
            <person name="Klenk H.P."/>
            <person name="Richter M."/>
            <person name="Schuler M."/>
            <person name="Gloeckner F.O."/>
            <person name="Meyerdierks A."/>
            <person name="Gottschalk G."/>
            <person name="Amann R."/>
        </authorList>
    </citation>
    <scope>NUCLEOTIDE SEQUENCE [LARGE SCALE GENOMIC DNA]</scope>
    <source>
        <strain evidence="3">ATCC 43914 / DSM 3382 / HRM2</strain>
    </source>
</reference>
<dbReference type="PANTHER" id="PTHR40660:SF1">
    <property type="entry name" value="5'-PHOSPHATE OXIDASE PUTATIVE DOMAIN-CONTAINING PROTEIN-RELATED"/>
    <property type="match status" value="1"/>
</dbReference>
<protein>
    <recommendedName>
        <fullName evidence="1">Pyridoxamine 5'-phosphate oxidase N-terminal domain-containing protein</fullName>
    </recommendedName>
</protein>
<evidence type="ECO:0000313" key="2">
    <source>
        <dbReference type="EMBL" id="ACN14170.1"/>
    </source>
</evidence>
<name>C0QL84_DESAH</name>
<dbReference type="RefSeq" id="WP_015902959.1">
    <property type="nucleotide sequence ID" value="NC_012108.1"/>
</dbReference>
<keyword evidence="3" id="KW-1185">Reference proteome</keyword>
<evidence type="ECO:0000313" key="3">
    <source>
        <dbReference type="Proteomes" id="UP000000442"/>
    </source>
</evidence>
<dbReference type="EMBL" id="CP001087">
    <property type="protein sequence ID" value="ACN14170.1"/>
    <property type="molecule type" value="Genomic_DNA"/>
</dbReference>